<keyword evidence="4 13" id="KW-0547">Nucleotide-binding</keyword>
<evidence type="ECO:0000256" key="3">
    <source>
        <dbReference type="ARBA" id="ARBA00022552"/>
    </source>
</evidence>
<evidence type="ECO:0000313" key="20">
    <source>
        <dbReference type="Proteomes" id="UP000694255"/>
    </source>
</evidence>
<evidence type="ECO:0000259" key="18">
    <source>
        <dbReference type="PROSITE" id="PS51195"/>
    </source>
</evidence>
<keyword evidence="7 13" id="KW-0067">ATP-binding</keyword>
<dbReference type="InterPro" id="IPR014001">
    <property type="entry name" value="Helicase_ATP-bd"/>
</dbReference>
<evidence type="ECO:0000256" key="1">
    <source>
        <dbReference type="ARBA" id="ARBA00004604"/>
    </source>
</evidence>
<dbReference type="GeneID" id="73469743"/>
<dbReference type="PANTHER" id="PTHR24031">
    <property type="entry name" value="RNA HELICASE"/>
    <property type="match status" value="1"/>
</dbReference>
<sequence>MKTKTESLSWDNIRYSLHPWIKEAISSLGFPTMTPVQASTIPLLSGNKDVVVEAVTGSGKTLAFVIPVLQKVSDRMYSSDGEDGPEPVKRGHMLAVVLSPTRELASQIQAVFNQVLEFLPEGKNPIKTQLLVGGGSLGTIRDDLDFFLKNQPQILIATPGRMLDFLGSQYVKTQSTEIVILDEADKLLDFSFEKDVINILKRLPKQRRTGLFSATISSAGADIFRTGMNNPVKVTVKSKNLLGENQIAPSSLQLSYMMIQPECKISTLLHLLSNYQFKKSIVYFPTCTSVKHFYSIFHTLHADQNLKFFSLHGQLSTKSRMKTLSSFAEGDTNINKFILMTTDVAARGIDIPDVDLVIQIDPPTDPNVFLHRCGRTGRANRVGRAIVMLNQDCQEEDYIGFMEIKGVSLSQMTTPDVTSDHRELQTKLRKYMLEDRARHDLGIKSYVGFIRYYSKHVASSIFRLSTLDYLGVARMYGLLRLPKMPESRYIANEDMPEDGWLGEVIDMDKYAYADKLQEKSRLENLEADRERKISDAKRRKELKVKNEAWSSKVEKKETKQERREKMKRKRELIEKQIMDESSEDEQTVEDWKDIVRKNKKKKNNSGSLQGSFEGL</sequence>
<dbReference type="InterPro" id="IPR014014">
    <property type="entry name" value="RNA_helicase_DEAD_Q_motif"/>
</dbReference>
<comment type="similarity">
    <text evidence="11">Belongs to the DEAD box helicase family. DDX55/SPB4 subfamily.</text>
</comment>
<name>A0A8J5UN46_9ASCO</name>
<dbReference type="InterPro" id="IPR025313">
    <property type="entry name" value="SPB4-like_CTE"/>
</dbReference>
<evidence type="ECO:0000256" key="2">
    <source>
        <dbReference type="ARBA" id="ARBA00022517"/>
    </source>
</evidence>
<dbReference type="Pfam" id="PF00270">
    <property type="entry name" value="DEAD"/>
    <property type="match status" value="1"/>
</dbReference>
<evidence type="ECO:0000256" key="11">
    <source>
        <dbReference type="ARBA" id="ARBA00038002"/>
    </source>
</evidence>
<dbReference type="Pfam" id="PF23681">
    <property type="entry name" value="CTT_SPB4"/>
    <property type="match status" value="1"/>
</dbReference>
<dbReference type="Proteomes" id="UP000694255">
    <property type="component" value="Unassembled WGS sequence"/>
</dbReference>
<keyword evidence="3" id="KW-0698">rRNA processing</keyword>
<evidence type="ECO:0000313" key="19">
    <source>
        <dbReference type="EMBL" id="KAG7663556.1"/>
    </source>
</evidence>
<dbReference type="GO" id="GO:0006364">
    <property type="term" value="P:rRNA processing"/>
    <property type="evidence" value="ECO:0007669"/>
    <property type="project" value="UniProtKB-KW"/>
</dbReference>
<keyword evidence="6 13" id="KW-0347">Helicase</keyword>
<keyword evidence="2" id="KW-0690">Ribosome biogenesis</keyword>
<evidence type="ECO:0000256" key="15">
    <source>
        <dbReference type="SAM" id="MobiDB-lite"/>
    </source>
</evidence>
<evidence type="ECO:0000256" key="7">
    <source>
        <dbReference type="ARBA" id="ARBA00022840"/>
    </source>
</evidence>
<dbReference type="SMART" id="SM01178">
    <property type="entry name" value="DUF4217"/>
    <property type="match status" value="1"/>
</dbReference>
<reference evidence="19 20" key="1">
    <citation type="journal article" date="2021" name="DNA Res.">
        <title>Genome analysis of Candida subhashii reveals its hybrid nature and dual mitochondrial genome conformations.</title>
        <authorList>
            <person name="Mixao V."/>
            <person name="Hegedusova E."/>
            <person name="Saus E."/>
            <person name="Pryszcz L.P."/>
            <person name="Cillingova A."/>
            <person name="Nosek J."/>
            <person name="Gabaldon T."/>
        </authorList>
    </citation>
    <scope>NUCLEOTIDE SEQUENCE [LARGE SCALE GENOMIC DNA]</scope>
    <source>
        <strain evidence="19 20">CBS 10753</strain>
    </source>
</reference>
<feature type="domain" description="Helicase ATP-binding" evidence="16">
    <location>
        <begin position="41"/>
        <end position="234"/>
    </location>
</feature>
<dbReference type="Pfam" id="PF13959">
    <property type="entry name" value="CTE_SPB4"/>
    <property type="match status" value="1"/>
</dbReference>
<comment type="subcellular location">
    <subcellularLocation>
        <location evidence="1">Nucleus</location>
        <location evidence="1">Nucleolus</location>
    </subcellularLocation>
</comment>
<evidence type="ECO:0000256" key="9">
    <source>
        <dbReference type="ARBA" id="ARBA00023054"/>
    </source>
</evidence>
<accession>A0A8J5UN46</accession>
<evidence type="ECO:0000259" key="17">
    <source>
        <dbReference type="PROSITE" id="PS51194"/>
    </source>
</evidence>
<feature type="compositionally biased region" description="Basic and acidic residues" evidence="15">
    <location>
        <begin position="549"/>
        <end position="564"/>
    </location>
</feature>
<feature type="region of interest" description="Disordered" evidence="15">
    <location>
        <begin position="596"/>
        <end position="615"/>
    </location>
</feature>
<feature type="short sequence motif" description="Q motif" evidence="12">
    <location>
        <begin position="10"/>
        <end position="38"/>
    </location>
</feature>
<evidence type="ECO:0000259" key="16">
    <source>
        <dbReference type="PROSITE" id="PS51192"/>
    </source>
</evidence>
<organism evidence="19 20">
    <name type="scientific">[Candida] subhashii</name>
    <dbReference type="NCBI Taxonomy" id="561895"/>
    <lineage>
        <taxon>Eukaryota</taxon>
        <taxon>Fungi</taxon>
        <taxon>Dikarya</taxon>
        <taxon>Ascomycota</taxon>
        <taxon>Saccharomycotina</taxon>
        <taxon>Pichiomycetes</taxon>
        <taxon>Debaryomycetaceae</taxon>
        <taxon>Spathaspora</taxon>
    </lineage>
</organism>
<evidence type="ECO:0000256" key="5">
    <source>
        <dbReference type="ARBA" id="ARBA00022801"/>
    </source>
</evidence>
<dbReference type="PROSITE" id="PS51195">
    <property type="entry name" value="Q_MOTIF"/>
    <property type="match status" value="1"/>
</dbReference>
<feature type="domain" description="DEAD-box RNA helicase Q" evidence="18">
    <location>
        <begin position="10"/>
        <end position="38"/>
    </location>
</feature>
<feature type="domain" description="Helicase C-terminal" evidence="17">
    <location>
        <begin position="267"/>
        <end position="432"/>
    </location>
</feature>
<evidence type="ECO:0000256" key="8">
    <source>
        <dbReference type="ARBA" id="ARBA00022884"/>
    </source>
</evidence>
<dbReference type="GO" id="GO:0016787">
    <property type="term" value="F:hydrolase activity"/>
    <property type="evidence" value="ECO:0007669"/>
    <property type="project" value="UniProtKB-KW"/>
</dbReference>
<feature type="region of interest" description="Disordered" evidence="15">
    <location>
        <begin position="549"/>
        <end position="569"/>
    </location>
</feature>
<dbReference type="PROSITE" id="PS51192">
    <property type="entry name" value="HELICASE_ATP_BIND_1"/>
    <property type="match status" value="1"/>
</dbReference>
<dbReference type="GO" id="GO:0003724">
    <property type="term" value="F:RNA helicase activity"/>
    <property type="evidence" value="ECO:0007669"/>
    <property type="project" value="UniProtKB-EC"/>
</dbReference>
<dbReference type="SMART" id="SM00487">
    <property type="entry name" value="DEXDc"/>
    <property type="match status" value="1"/>
</dbReference>
<proteinExistence type="inferred from homology"/>
<comment type="domain">
    <text evidence="14">The Q motif is unique to and characteristic of the DEAD box family of RNA helicases and controls ATP binding and hydrolysis.</text>
</comment>
<dbReference type="RefSeq" id="XP_049263788.1">
    <property type="nucleotide sequence ID" value="XM_049406743.1"/>
</dbReference>
<feature type="compositionally biased region" description="Polar residues" evidence="15">
    <location>
        <begin position="605"/>
        <end position="615"/>
    </location>
</feature>
<dbReference type="InterPro" id="IPR000629">
    <property type="entry name" value="RNA-helicase_DEAD-box_CS"/>
</dbReference>
<dbReference type="AlphaFoldDB" id="A0A8J5UN46"/>
<dbReference type="InterPro" id="IPR011545">
    <property type="entry name" value="DEAD/DEAH_box_helicase_dom"/>
</dbReference>
<evidence type="ECO:0000256" key="13">
    <source>
        <dbReference type="RuleBase" id="RU000492"/>
    </source>
</evidence>
<comment type="caution">
    <text evidence="19">The sequence shown here is derived from an EMBL/GenBank/DDBJ whole genome shotgun (WGS) entry which is preliminary data.</text>
</comment>
<comment type="catalytic activity">
    <reaction evidence="14">
        <text>ATP + H2O = ADP + phosphate + H(+)</text>
        <dbReference type="Rhea" id="RHEA:13065"/>
        <dbReference type="ChEBI" id="CHEBI:15377"/>
        <dbReference type="ChEBI" id="CHEBI:15378"/>
        <dbReference type="ChEBI" id="CHEBI:30616"/>
        <dbReference type="ChEBI" id="CHEBI:43474"/>
        <dbReference type="ChEBI" id="CHEBI:456216"/>
        <dbReference type="EC" id="3.6.4.13"/>
    </reaction>
</comment>
<dbReference type="PROSITE" id="PS51194">
    <property type="entry name" value="HELICASE_CTER"/>
    <property type="match status" value="1"/>
</dbReference>
<gene>
    <name evidence="19" type="ORF">J8A68_002942</name>
</gene>
<dbReference type="GO" id="GO:0003723">
    <property type="term" value="F:RNA binding"/>
    <property type="evidence" value="ECO:0007669"/>
    <property type="project" value="UniProtKB-UniRule"/>
</dbReference>
<keyword evidence="20" id="KW-1185">Reference proteome</keyword>
<dbReference type="EC" id="3.6.4.13" evidence="14"/>
<evidence type="ECO:0000256" key="14">
    <source>
        <dbReference type="RuleBase" id="RU365068"/>
    </source>
</evidence>
<evidence type="ECO:0000256" key="10">
    <source>
        <dbReference type="ARBA" id="ARBA00023242"/>
    </source>
</evidence>
<dbReference type="GO" id="GO:0005730">
    <property type="term" value="C:nucleolus"/>
    <property type="evidence" value="ECO:0007669"/>
    <property type="project" value="UniProtKB-SubCell"/>
</dbReference>
<dbReference type="PROSITE" id="PS00039">
    <property type="entry name" value="DEAD_ATP_HELICASE"/>
    <property type="match status" value="1"/>
</dbReference>
<dbReference type="EMBL" id="JAGSYN010000135">
    <property type="protein sequence ID" value="KAG7663556.1"/>
    <property type="molecule type" value="Genomic_DNA"/>
</dbReference>
<dbReference type="InterPro" id="IPR001650">
    <property type="entry name" value="Helicase_C-like"/>
</dbReference>
<keyword evidence="8 14" id="KW-0694">RNA-binding</keyword>
<comment type="function">
    <text evidence="14">RNA helicase.</text>
</comment>
<dbReference type="OrthoDB" id="7396459at2759"/>
<keyword evidence="9" id="KW-0175">Coiled coil</keyword>
<dbReference type="CDD" id="cd17960">
    <property type="entry name" value="DEADc_DDX55"/>
    <property type="match status" value="1"/>
</dbReference>
<dbReference type="Pfam" id="PF00271">
    <property type="entry name" value="Helicase_C"/>
    <property type="match status" value="1"/>
</dbReference>
<dbReference type="CDD" id="cd18787">
    <property type="entry name" value="SF2_C_DEAD"/>
    <property type="match status" value="1"/>
</dbReference>
<dbReference type="GO" id="GO:0005524">
    <property type="term" value="F:ATP binding"/>
    <property type="evidence" value="ECO:0007669"/>
    <property type="project" value="UniProtKB-UniRule"/>
</dbReference>
<evidence type="ECO:0000256" key="12">
    <source>
        <dbReference type="PROSITE-ProRule" id="PRU00552"/>
    </source>
</evidence>
<keyword evidence="10" id="KW-0539">Nucleus</keyword>
<dbReference type="InterPro" id="IPR056330">
    <property type="entry name" value="CTT_SPB4"/>
</dbReference>
<dbReference type="SMART" id="SM00490">
    <property type="entry name" value="HELICc"/>
    <property type="match status" value="1"/>
</dbReference>
<keyword evidence="5 13" id="KW-0378">Hydrolase</keyword>
<evidence type="ECO:0000256" key="6">
    <source>
        <dbReference type="ARBA" id="ARBA00022806"/>
    </source>
</evidence>
<protein>
    <recommendedName>
        <fullName evidence="14">ATP-dependent RNA helicase</fullName>
        <ecNumber evidence="14">3.6.4.13</ecNumber>
    </recommendedName>
</protein>
<evidence type="ECO:0000256" key="4">
    <source>
        <dbReference type="ARBA" id="ARBA00022741"/>
    </source>
</evidence>